<dbReference type="Proteomes" id="UP000541444">
    <property type="component" value="Unassembled WGS sequence"/>
</dbReference>
<dbReference type="PANTHER" id="PTHR46033">
    <property type="entry name" value="PROTEIN MAIN-LIKE 2"/>
    <property type="match status" value="1"/>
</dbReference>
<dbReference type="Pfam" id="PF10536">
    <property type="entry name" value="PMD"/>
    <property type="match status" value="1"/>
</dbReference>
<feature type="domain" description="Aminotransferase-like plant mobile" evidence="1">
    <location>
        <begin position="31"/>
        <end position="170"/>
    </location>
</feature>
<dbReference type="InterPro" id="IPR019557">
    <property type="entry name" value="AminoTfrase-like_pln_mobile"/>
</dbReference>
<gene>
    <name evidence="2" type="ORF">GIB67_042144</name>
</gene>
<accession>A0A7J7NNN3</accession>
<feature type="non-terminal residue" evidence="2">
    <location>
        <position position="1"/>
    </location>
</feature>
<reference evidence="2 3" key="1">
    <citation type="journal article" date="2020" name="IScience">
        <title>Genome Sequencing of the Endangered Kingdonia uniflora (Circaeasteraceae, Ranunculales) Reveals Potential Mechanisms of Evolutionary Specialization.</title>
        <authorList>
            <person name="Sun Y."/>
            <person name="Deng T."/>
            <person name="Zhang A."/>
            <person name="Moore M.J."/>
            <person name="Landis J.B."/>
            <person name="Lin N."/>
            <person name="Zhang H."/>
            <person name="Zhang X."/>
            <person name="Huang J."/>
            <person name="Zhang X."/>
            <person name="Sun H."/>
            <person name="Wang H."/>
        </authorList>
    </citation>
    <scope>NUCLEOTIDE SEQUENCE [LARGE SCALE GENOMIC DNA]</scope>
    <source>
        <strain evidence="2">TB1705</strain>
        <tissue evidence="2">Leaf</tissue>
    </source>
</reference>
<evidence type="ECO:0000313" key="2">
    <source>
        <dbReference type="EMBL" id="KAF6168837.1"/>
    </source>
</evidence>
<protein>
    <recommendedName>
        <fullName evidence="1">Aminotransferase-like plant mobile domain-containing protein</fullName>
    </recommendedName>
</protein>
<dbReference type="AlphaFoldDB" id="A0A7J7NNN3"/>
<organism evidence="2 3">
    <name type="scientific">Kingdonia uniflora</name>
    <dbReference type="NCBI Taxonomy" id="39325"/>
    <lineage>
        <taxon>Eukaryota</taxon>
        <taxon>Viridiplantae</taxon>
        <taxon>Streptophyta</taxon>
        <taxon>Embryophyta</taxon>
        <taxon>Tracheophyta</taxon>
        <taxon>Spermatophyta</taxon>
        <taxon>Magnoliopsida</taxon>
        <taxon>Ranunculales</taxon>
        <taxon>Circaeasteraceae</taxon>
        <taxon>Kingdonia</taxon>
    </lineage>
</organism>
<evidence type="ECO:0000313" key="3">
    <source>
        <dbReference type="Proteomes" id="UP000541444"/>
    </source>
</evidence>
<proteinExistence type="predicted"/>
<dbReference type="EMBL" id="JACGCM010000677">
    <property type="protein sequence ID" value="KAF6168837.1"/>
    <property type="molecule type" value="Genomic_DNA"/>
</dbReference>
<evidence type="ECO:0000259" key="1">
    <source>
        <dbReference type="Pfam" id="PF10536"/>
    </source>
</evidence>
<dbReference type="InterPro" id="IPR044824">
    <property type="entry name" value="MAIN-like"/>
</dbReference>
<dbReference type="GO" id="GO:0010073">
    <property type="term" value="P:meristem maintenance"/>
    <property type="evidence" value="ECO:0007669"/>
    <property type="project" value="InterPro"/>
</dbReference>
<sequence>MLTLLSIGRYPTKVPYDDAWIILSNTRQLLPRIESSNIKTENVSISHLRMYLTITDDRDDDITIIRAFIIFMMGHLWFQTANNTISLGYLAVVADLDKAAEYDWGFAILAFLYHGLDTAVTTGGAITGFSQLLEYWFYEYCGVGHPIVKEDVKFSSYPRLKAWERGNRKKTNDLLTGTAGIPLDPPLNMSPHLCPADLQAMRQAGFVDCDQFVMGEERETYTSYYVNQTYEVGYLLKDSQRMGNIDLFGPTTLWAGITPVVVRLAAIHSLSQYFSLPDEEEGSDLGWYMEWTGRHEMFPIHRLRDPPPMSSSYDADELWHLTHGMRRLCLAESAWDTQMIQKLIDGLVTAYRYIDNIDDKLYSHPQMSSSSSYSSIDDPLHVLSSSSDNLMFDCAVEFAIWGERRDSPLCSTIGFGRKE</sequence>
<keyword evidence="3" id="KW-1185">Reference proteome</keyword>
<dbReference type="PANTHER" id="PTHR46033:SF8">
    <property type="entry name" value="PROTEIN MAINTENANCE OF MERISTEMS-LIKE"/>
    <property type="match status" value="1"/>
</dbReference>
<comment type="caution">
    <text evidence="2">The sequence shown here is derived from an EMBL/GenBank/DDBJ whole genome shotgun (WGS) entry which is preliminary data.</text>
</comment>
<name>A0A7J7NNN3_9MAGN</name>